<comment type="subcellular location">
    <subcellularLocation>
        <location evidence="1">Cell outer membrane</location>
    </subcellularLocation>
</comment>
<name>A0A9D3AAD1_9BURK</name>
<keyword evidence="4" id="KW-1134">Transmembrane beta strand</keyword>
<dbReference type="GO" id="GO:0015288">
    <property type="term" value="F:porin activity"/>
    <property type="evidence" value="ECO:0007669"/>
    <property type="project" value="TreeGrafter"/>
</dbReference>
<dbReference type="GO" id="GO:0009279">
    <property type="term" value="C:cell outer membrane"/>
    <property type="evidence" value="ECO:0007669"/>
    <property type="project" value="UniProtKB-SubCell"/>
</dbReference>
<dbReference type="RefSeq" id="WP_276830331.1">
    <property type="nucleotide sequence ID" value="NZ_DYTQ01000047.1"/>
</dbReference>
<keyword evidence="8" id="KW-0732">Signal</keyword>
<feature type="chain" id="PRO_5038492903" evidence="8">
    <location>
        <begin position="29"/>
        <end position="450"/>
    </location>
</feature>
<dbReference type="SUPFAM" id="SSF56954">
    <property type="entry name" value="Outer membrane efflux proteins (OEP)"/>
    <property type="match status" value="1"/>
</dbReference>
<sequence>MFLAFISNAMMRLLCVFTLALWTTLSVAAPSLDLWQAWQSAQHSDPIYAAQQAQTLASQEQINQARAQLLPSVDAVTSLQRNDLRRASRLNQGQQSNANQWQLRLSQPLLDLSAIALLERSKLLAASAVFALDNAKNDLVLRLSTAYFDVLAAQDSLISLQAQHDAITQQLQSAQLAFELGGATITDTYEAQSRLDLINAQLIQTRQQLENRRQHLARITGLPIYQLAPLRDPIQLPKPEPQNADAWVYQAQSHNLELIQRRLAVQAQQHQLEANQREHSPTISLQARSGSQNTMGVYGPNTRPRALDSSIGIELSIPLYKGGAIDSKVRENASLLQQRLSEQENARRAATEAAQIHYSGVESGLLAVQALEAAERSSLQSVQANRTAYEIGVRITSDVLNAQQQLYETQRALAQARYNTLLHGLNLKNAAGLLQENDLLELNQLLEPTP</sequence>
<evidence type="ECO:0000313" key="10">
    <source>
        <dbReference type="Proteomes" id="UP000700248"/>
    </source>
</evidence>
<accession>A0A9D3AAD1</accession>
<evidence type="ECO:0000256" key="1">
    <source>
        <dbReference type="ARBA" id="ARBA00004442"/>
    </source>
</evidence>
<protein>
    <submittedName>
        <fullName evidence="9">TolC family outer membrane protein</fullName>
    </submittedName>
</protein>
<dbReference type="GO" id="GO:0015562">
    <property type="term" value="F:efflux transmembrane transporter activity"/>
    <property type="evidence" value="ECO:0007669"/>
    <property type="project" value="InterPro"/>
</dbReference>
<comment type="similarity">
    <text evidence="2">Belongs to the outer membrane factor (OMF) (TC 1.B.17) family.</text>
</comment>
<comment type="caution">
    <text evidence="9">The sequence shown here is derived from an EMBL/GenBank/DDBJ whole genome shotgun (WGS) entry which is preliminary data.</text>
</comment>
<evidence type="ECO:0000256" key="4">
    <source>
        <dbReference type="ARBA" id="ARBA00022452"/>
    </source>
</evidence>
<keyword evidence="3" id="KW-0813">Transport</keyword>
<evidence type="ECO:0000313" key="9">
    <source>
        <dbReference type="EMBL" id="HJH23647.1"/>
    </source>
</evidence>
<evidence type="ECO:0000256" key="2">
    <source>
        <dbReference type="ARBA" id="ARBA00007613"/>
    </source>
</evidence>
<dbReference type="PANTHER" id="PTHR30026:SF20">
    <property type="entry name" value="OUTER MEMBRANE PROTEIN TOLC"/>
    <property type="match status" value="1"/>
</dbReference>
<feature type="signal peptide" evidence="8">
    <location>
        <begin position="1"/>
        <end position="28"/>
    </location>
</feature>
<dbReference type="PANTHER" id="PTHR30026">
    <property type="entry name" value="OUTER MEMBRANE PROTEIN TOLC"/>
    <property type="match status" value="1"/>
</dbReference>
<dbReference type="Pfam" id="PF02321">
    <property type="entry name" value="OEP"/>
    <property type="match status" value="2"/>
</dbReference>
<dbReference type="InterPro" id="IPR010130">
    <property type="entry name" value="T1SS_OMP_TolC"/>
</dbReference>
<gene>
    <name evidence="9" type="ORF">K8U84_03740</name>
</gene>
<dbReference type="Proteomes" id="UP000700248">
    <property type="component" value="Unassembled WGS sequence"/>
</dbReference>
<keyword evidence="5" id="KW-0812">Transmembrane</keyword>
<evidence type="ECO:0000256" key="7">
    <source>
        <dbReference type="ARBA" id="ARBA00023237"/>
    </source>
</evidence>
<proteinExistence type="inferred from homology"/>
<dbReference type="NCBIfam" id="TIGR01844">
    <property type="entry name" value="type_I_sec_TolC"/>
    <property type="match status" value="1"/>
</dbReference>
<keyword evidence="6" id="KW-0472">Membrane</keyword>
<reference evidence="9" key="2">
    <citation type="submission" date="2021-09" db="EMBL/GenBank/DDBJ databases">
        <authorList>
            <person name="Gilroy R."/>
        </authorList>
    </citation>
    <scope>NUCLEOTIDE SEQUENCE</scope>
    <source>
        <strain evidence="9">CHK175-13533</strain>
    </source>
</reference>
<evidence type="ECO:0000256" key="6">
    <source>
        <dbReference type="ARBA" id="ARBA00023136"/>
    </source>
</evidence>
<evidence type="ECO:0000256" key="3">
    <source>
        <dbReference type="ARBA" id="ARBA00022448"/>
    </source>
</evidence>
<reference evidence="9" key="1">
    <citation type="journal article" date="2021" name="PeerJ">
        <title>Extensive microbial diversity within the chicken gut microbiome revealed by metagenomics and culture.</title>
        <authorList>
            <person name="Gilroy R."/>
            <person name="Ravi A."/>
            <person name="Getino M."/>
            <person name="Pursley I."/>
            <person name="Horton D.L."/>
            <person name="Alikhan N.F."/>
            <person name="Baker D."/>
            <person name="Gharbi K."/>
            <person name="Hall N."/>
            <person name="Watson M."/>
            <person name="Adriaenssens E.M."/>
            <person name="Foster-Nyarko E."/>
            <person name="Jarju S."/>
            <person name="Secka A."/>
            <person name="Antonio M."/>
            <person name="Oren A."/>
            <person name="Chaudhuri R.R."/>
            <person name="La Ragione R."/>
            <person name="Hildebrand F."/>
            <person name="Pallen M.J."/>
        </authorList>
    </citation>
    <scope>NUCLEOTIDE SEQUENCE</scope>
    <source>
        <strain evidence="9">CHK175-13533</strain>
    </source>
</reference>
<organism evidence="9 10">
    <name type="scientific">Paenalcaligenes hominis</name>
    <dbReference type="NCBI Taxonomy" id="643674"/>
    <lineage>
        <taxon>Bacteria</taxon>
        <taxon>Pseudomonadati</taxon>
        <taxon>Pseudomonadota</taxon>
        <taxon>Betaproteobacteria</taxon>
        <taxon>Burkholderiales</taxon>
        <taxon>Alcaligenaceae</taxon>
        <taxon>Paenalcaligenes</taxon>
    </lineage>
</organism>
<evidence type="ECO:0000256" key="8">
    <source>
        <dbReference type="SAM" id="SignalP"/>
    </source>
</evidence>
<dbReference type="InterPro" id="IPR051906">
    <property type="entry name" value="TolC-like"/>
</dbReference>
<dbReference type="InterPro" id="IPR003423">
    <property type="entry name" value="OMP_efflux"/>
</dbReference>
<evidence type="ECO:0000256" key="5">
    <source>
        <dbReference type="ARBA" id="ARBA00022692"/>
    </source>
</evidence>
<dbReference type="GO" id="GO:1990281">
    <property type="term" value="C:efflux pump complex"/>
    <property type="evidence" value="ECO:0007669"/>
    <property type="project" value="TreeGrafter"/>
</dbReference>
<dbReference type="EMBL" id="DYTQ01000047">
    <property type="protein sequence ID" value="HJH23647.1"/>
    <property type="molecule type" value="Genomic_DNA"/>
</dbReference>
<keyword evidence="7" id="KW-0998">Cell outer membrane</keyword>
<dbReference type="Gene3D" id="1.20.1600.10">
    <property type="entry name" value="Outer membrane efflux proteins (OEP)"/>
    <property type="match status" value="1"/>
</dbReference>
<dbReference type="AlphaFoldDB" id="A0A9D3AAD1"/>